<sequence length="188" mass="19885">MVRSVALASVMKVFAHTQLSTGERMTTRVYNSALLSAGAGPGTTPSAGGLTQALIPLFDLQVRQQQGPRPDFVSAFEPVLRVERCRALAAAALAAGPYGPPRPHSTPPAPSLWRSGCPCFPPARLLLVMDVLVWRLQDTGPLVQRHTWNSAPGPESGVAAVPVAGSPPTLCLDRFSRAASSPGRGWRD</sequence>
<dbReference type="Proteomes" id="UP000593571">
    <property type="component" value="Unassembled WGS sequence"/>
</dbReference>
<evidence type="ECO:0000313" key="2">
    <source>
        <dbReference type="Proteomes" id="UP000593571"/>
    </source>
</evidence>
<reference evidence="1 2" key="1">
    <citation type="journal article" date="2020" name="Nature">
        <title>Six reference-quality genomes reveal evolution of bat adaptations.</title>
        <authorList>
            <person name="Jebb D."/>
            <person name="Huang Z."/>
            <person name="Pippel M."/>
            <person name="Hughes G.M."/>
            <person name="Lavrichenko K."/>
            <person name="Devanna P."/>
            <person name="Winkler S."/>
            <person name="Jermiin L.S."/>
            <person name="Skirmuntt E.C."/>
            <person name="Katzourakis A."/>
            <person name="Burkitt-Gray L."/>
            <person name="Ray D.A."/>
            <person name="Sullivan K.A.M."/>
            <person name="Roscito J.G."/>
            <person name="Kirilenko B.M."/>
            <person name="Davalos L.M."/>
            <person name="Corthals A.P."/>
            <person name="Power M.L."/>
            <person name="Jones G."/>
            <person name="Ransome R.D."/>
            <person name="Dechmann D.K.N."/>
            <person name="Locatelli A.G."/>
            <person name="Puechmaille S.J."/>
            <person name="Fedrigo O."/>
            <person name="Jarvis E.D."/>
            <person name="Hiller M."/>
            <person name="Vernes S.C."/>
            <person name="Myers E.W."/>
            <person name="Teeling E.C."/>
        </authorList>
    </citation>
    <scope>NUCLEOTIDE SEQUENCE [LARGE SCALE GENOMIC DNA]</scope>
    <source>
        <strain evidence="1">MRouAeg1</strain>
        <tissue evidence="1">Muscle</tissue>
    </source>
</reference>
<protein>
    <submittedName>
        <fullName evidence="1">Uncharacterized protein</fullName>
    </submittedName>
</protein>
<gene>
    <name evidence="1" type="ORF">HJG63_008822</name>
</gene>
<keyword evidence="2" id="KW-1185">Reference proteome</keyword>
<evidence type="ECO:0000313" key="1">
    <source>
        <dbReference type="EMBL" id="KAF6418800.1"/>
    </source>
</evidence>
<proteinExistence type="predicted"/>
<dbReference type="EMBL" id="JACASE010000013">
    <property type="protein sequence ID" value="KAF6418800.1"/>
    <property type="molecule type" value="Genomic_DNA"/>
</dbReference>
<dbReference type="AlphaFoldDB" id="A0A7J8D6L9"/>
<organism evidence="1 2">
    <name type="scientific">Rousettus aegyptiacus</name>
    <name type="common">Egyptian fruit bat</name>
    <name type="synonym">Pteropus aegyptiacus</name>
    <dbReference type="NCBI Taxonomy" id="9407"/>
    <lineage>
        <taxon>Eukaryota</taxon>
        <taxon>Metazoa</taxon>
        <taxon>Chordata</taxon>
        <taxon>Craniata</taxon>
        <taxon>Vertebrata</taxon>
        <taxon>Euteleostomi</taxon>
        <taxon>Mammalia</taxon>
        <taxon>Eutheria</taxon>
        <taxon>Laurasiatheria</taxon>
        <taxon>Chiroptera</taxon>
        <taxon>Yinpterochiroptera</taxon>
        <taxon>Pteropodoidea</taxon>
        <taxon>Pteropodidae</taxon>
        <taxon>Rousettinae</taxon>
        <taxon>Rousettus</taxon>
    </lineage>
</organism>
<name>A0A7J8D6L9_ROUAE</name>
<comment type="caution">
    <text evidence="1">The sequence shown here is derived from an EMBL/GenBank/DDBJ whole genome shotgun (WGS) entry which is preliminary data.</text>
</comment>
<accession>A0A7J8D6L9</accession>